<dbReference type="GO" id="GO:0020037">
    <property type="term" value="F:heme binding"/>
    <property type="evidence" value="ECO:0007669"/>
    <property type="project" value="InterPro"/>
</dbReference>
<accession>A0A443LTL0</accession>
<keyword evidence="5 7" id="KW-0408">Iron</keyword>
<comment type="cofactor">
    <cofactor evidence="7">
        <name>heme</name>
        <dbReference type="ChEBI" id="CHEBI:30413"/>
    </cofactor>
</comment>
<feature type="binding site" description="axial binding residue" evidence="7">
    <location>
        <position position="404"/>
    </location>
    <ligand>
        <name>heme</name>
        <dbReference type="ChEBI" id="CHEBI:30413"/>
    </ligand>
    <ligandPart>
        <name>Fe</name>
        <dbReference type="ChEBI" id="CHEBI:18248"/>
    </ligandPart>
</feature>
<dbReference type="Gene3D" id="1.10.630.10">
    <property type="entry name" value="Cytochrome P450"/>
    <property type="match status" value="1"/>
</dbReference>
<evidence type="ECO:0000256" key="3">
    <source>
        <dbReference type="ARBA" id="ARBA00022723"/>
    </source>
</evidence>
<dbReference type="InterPro" id="IPR036396">
    <property type="entry name" value="Cyt_P450_sf"/>
</dbReference>
<dbReference type="InterPro" id="IPR001128">
    <property type="entry name" value="Cyt_P450"/>
</dbReference>
<evidence type="ECO:0000256" key="7">
    <source>
        <dbReference type="PIRSR" id="PIRSR602401-1"/>
    </source>
</evidence>
<evidence type="ECO:0000256" key="5">
    <source>
        <dbReference type="ARBA" id="ARBA00023004"/>
    </source>
</evidence>
<dbReference type="Proteomes" id="UP000286594">
    <property type="component" value="Unassembled WGS sequence"/>
</dbReference>
<evidence type="ECO:0000256" key="4">
    <source>
        <dbReference type="ARBA" id="ARBA00023002"/>
    </source>
</evidence>
<evidence type="ECO:0000313" key="9">
    <source>
        <dbReference type="EMBL" id="RWR52483.1"/>
    </source>
</evidence>
<protein>
    <submittedName>
        <fullName evidence="9">Cytochrome P450</fullName>
    </submittedName>
</protein>
<dbReference type="PRINTS" id="PR00385">
    <property type="entry name" value="P450"/>
</dbReference>
<organism evidence="9 10">
    <name type="scientific">Paenirhodobacter ferrireducens</name>
    <dbReference type="NCBI Taxonomy" id="1215032"/>
    <lineage>
        <taxon>Bacteria</taxon>
        <taxon>Pseudomonadati</taxon>
        <taxon>Pseudomonadota</taxon>
        <taxon>Alphaproteobacteria</taxon>
        <taxon>Rhodobacterales</taxon>
        <taxon>Rhodobacter group</taxon>
        <taxon>Paenirhodobacter</taxon>
    </lineage>
</organism>
<keyword evidence="3 7" id="KW-0479">Metal-binding</keyword>
<evidence type="ECO:0000313" key="10">
    <source>
        <dbReference type="Proteomes" id="UP000286594"/>
    </source>
</evidence>
<dbReference type="InterPro" id="IPR002401">
    <property type="entry name" value="Cyt_P450_E_grp-I"/>
</dbReference>
<dbReference type="GO" id="GO:0005506">
    <property type="term" value="F:iron ion binding"/>
    <property type="evidence" value="ECO:0007669"/>
    <property type="project" value="InterPro"/>
</dbReference>
<dbReference type="AlphaFoldDB" id="A0A443LTL0"/>
<keyword evidence="6 8" id="KW-0503">Monooxygenase</keyword>
<dbReference type="RefSeq" id="WP_128147443.1">
    <property type="nucleotide sequence ID" value="NZ_SAVB01000002.1"/>
</dbReference>
<proteinExistence type="inferred from homology"/>
<dbReference type="SUPFAM" id="SSF48264">
    <property type="entry name" value="Cytochrome P450"/>
    <property type="match status" value="1"/>
</dbReference>
<reference evidence="9 10" key="1">
    <citation type="submission" date="2019-01" db="EMBL/GenBank/DDBJ databases">
        <title>Sinorhodobacter populi sp. nov. isolated from the symptomatic bark tissue of Populus euramericana canker.</title>
        <authorList>
            <person name="Xu G."/>
        </authorList>
    </citation>
    <scope>NUCLEOTIDE SEQUENCE [LARGE SCALE GENOMIC DNA]</scope>
    <source>
        <strain evidence="9 10">CCTCC AB2012026</strain>
    </source>
</reference>
<dbReference type="PRINTS" id="PR00463">
    <property type="entry name" value="EP450I"/>
</dbReference>
<dbReference type="EMBL" id="SAVB01000002">
    <property type="protein sequence ID" value="RWR52483.1"/>
    <property type="molecule type" value="Genomic_DNA"/>
</dbReference>
<dbReference type="InterPro" id="IPR017972">
    <property type="entry name" value="Cyt_P450_CS"/>
</dbReference>
<evidence type="ECO:0000256" key="1">
    <source>
        <dbReference type="ARBA" id="ARBA00010617"/>
    </source>
</evidence>
<dbReference type="PROSITE" id="PS00086">
    <property type="entry name" value="CYTOCHROME_P450"/>
    <property type="match status" value="1"/>
</dbReference>
<dbReference type="PANTHER" id="PTHR24291">
    <property type="entry name" value="CYTOCHROME P450 FAMILY 4"/>
    <property type="match status" value="1"/>
</dbReference>
<dbReference type="Pfam" id="PF00067">
    <property type="entry name" value="p450"/>
    <property type="match status" value="1"/>
</dbReference>
<evidence type="ECO:0000256" key="6">
    <source>
        <dbReference type="ARBA" id="ARBA00023033"/>
    </source>
</evidence>
<evidence type="ECO:0000256" key="2">
    <source>
        <dbReference type="ARBA" id="ARBA00022617"/>
    </source>
</evidence>
<keyword evidence="2 7" id="KW-0349">Heme</keyword>
<name>A0A443LTL0_9RHOB</name>
<comment type="caution">
    <text evidence="9">The sequence shown here is derived from an EMBL/GenBank/DDBJ whole genome shotgun (WGS) entry which is preliminary data.</text>
</comment>
<keyword evidence="4 8" id="KW-0560">Oxidoreductase</keyword>
<dbReference type="PANTHER" id="PTHR24291:SF50">
    <property type="entry name" value="BIFUNCTIONAL ALBAFLAVENONE MONOOXYGENASE_TERPENE SYNTHASE"/>
    <property type="match status" value="1"/>
</dbReference>
<dbReference type="InterPro" id="IPR050196">
    <property type="entry name" value="Cytochrome_P450_Monoox"/>
</dbReference>
<evidence type="ECO:0000256" key="8">
    <source>
        <dbReference type="RuleBase" id="RU000461"/>
    </source>
</evidence>
<keyword evidence="10" id="KW-1185">Reference proteome</keyword>
<comment type="similarity">
    <text evidence="1 8">Belongs to the cytochrome P450 family.</text>
</comment>
<sequence>MTAPLPPKPAPRPDKVSLWRYFRLFRADILSAQPARLYRAWMAEFRTPFFRSFLCNDPALVARVLKERPMDFPKSDRVREGLAPLLRDSVFLTNGETWLRQRRIIDPAFEGGRLRDTFPAMWEAGQACVARLRAKIGPEPIEIESETSHAAADVIFRTLFSIPIEDATASAVFHEFRTHQNASPVVNLGALLPLPRWFPRFHSRATKRTAARIRTLIEQLTAARAAEIAAGTAPDDLATKIMTTPDPVTGARFGTAEMVDQVAIFFLAGHETSASALAWSLYLLAQNPDWQDRVAAEADAVIGEEIPYFSILNRLKLSRAVFREALRLYPPVPMFVREARCPETFRERPVPRGAQVVISPWHLHRHERIWHNPDGFDPARWDSENGKEAQRCAYIPFSTGPRVCPGAGFAMAEGPLLLSLLIRAFRFETVAGAVPVPVAHLTVRGKDGIRLRLSPREGAGSPPCRAHSP</sequence>
<dbReference type="OrthoDB" id="9764248at2"/>
<dbReference type="GO" id="GO:0016705">
    <property type="term" value="F:oxidoreductase activity, acting on paired donors, with incorporation or reduction of molecular oxygen"/>
    <property type="evidence" value="ECO:0007669"/>
    <property type="project" value="InterPro"/>
</dbReference>
<dbReference type="GO" id="GO:0004497">
    <property type="term" value="F:monooxygenase activity"/>
    <property type="evidence" value="ECO:0007669"/>
    <property type="project" value="UniProtKB-KW"/>
</dbReference>
<gene>
    <name evidence="9" type="ORF">EOW65_02610</name>
</gene>